<dbReference type="EMBL" id="BGPR01000730">
    <property type="protein sequence ID" value="GBM33291.1"/>
    <property type="molecule type" value="Genomic_DNA"/>
</dbReference>
<sequence>MDFSSFGAIYEIHVLILVGIERDPNISPNPISVINRQEQKKIAVKEKAEELCLRFRVTSSFECSLEDSGSILNVFQSAIEAVHPRFQLI</sequence>
<keyword evidence="2" id="KW-1185">Reference proteome</keyword>
<dbReference type="AlphaFoldDB" id="A0A4Y2EWQ0"/>
<name>A0A4Y2EWQ0_ARAVE</name>
<accession>A0A4Y2EWQ0</accession>
<evidence type="ECO:0000313" key="2">
    <source>
        <dbReference type="Proteomes" id="UP000499080"/>
    </source>
</evidence>
<gene>
    <name evidence="1" type="ORF">AVEN_101626_1</name>
</gene>
<reference evidence="1 2" key="1">
    <citation type="journal article" date="2019" name="Sci. Rep.">
        <title>Orb-weaving spider Araneus ventricosus genome elucidates the spidroin gene catalogue.</title>
        <authorList>
            <person name="Kono N."/>
            <person name="Nakamura H."/>
            <person name="Ohtoshi R."/>
            <person name="Moran D.A.P."/>
            <person name="Shinohara A."/>
            <person name="Yoshida Y."/>
            <person name="Fujiwara M."/>
            <person name="Mori M."/>
            <person name="Tomita M."/>
            <person name="Arakawa K."/>
        </authorList>
    </citation>
    <scope>NUCLEOTIDE SEQUENCE [LARGE SCALE GENOMIC DNA]</scope>
</reference>
<evidence type="ECO:0000313" key="1">
    <source>
        <dbReference type="EMBL" id="GBM33291.1"/>
    </source>
</evidence>
<comment type="caution">
    <text evidence="1">The sequence shown here is derived from an EMBL/GenBank/DDBJ whole genome shotgun (WGS) entry which is preliminary data.</text>
</comment>
<dbReference type="Proteomes" id="UP000499080">
    <property type="component" value="Unassembled WGS sequence"/>
</dbReference>
<organism evidence="1 2">
    <name type="scientific">Araneus ventricosus</name>
    <name type="common">Orbweaver spider</name>
    <name type="synonym">Epeira ventricosa</name>
    <dbReference type="NCBI Taxonomy" id="182803"/>
    <lineage>
        <taxon>Eukaryota</taxon>
        <taxon>Metazoa</taxon>
        <taxon>Ecdysozoa</taxon>
        <taxon>Arthropoda</taxon>
        <taxon>Chelicerata</taxon>
        <taxon>Arachnida</taxon>
        <taxon>Araneae</taxon>
        <taxon>Araneomorphae</taxon>
        <taxon>Entelegynae</taxon>
        <taxon>Araneoidea</taxon>
        <taxon>Araneidae</taxon>
        <taxon>Araneus</taxon>
    </lineage>
</organism>
<protein>
    <submittedName>
        <fullName evidence="1">Uncharacterized protein</fullName>
    </submittedName>
</protein>
<proteinExistence type="predicted"/>